<keyword evidence="6" id="KW-0411">Iron-sulfur</keyword>
<dbReference type="InterPro" id="IPR015879">
    <property type="entry name" value="Ring_hydroxy_dOase_asu_C_dom"/>
</dbReference>
<dbReference type="EMBL" id="CP123584">
    <property type="protein sequence ID" value="WZK87386.1"/>
    <property type="molecule type" value="Genomic_DNA"/>
</dbReference>
<evidence type="ECO:0000256" key="4">
    <source>
        <dbReference type="ARBA" id="ARBA00023002"/>
    </source>
</evidence>
<accession>A0ABZ2XMU0</accession>
<dbReference type="CDD" id="cd03469">
    <property type="entry name" value="Rieske_RO_Alpha_N"/>
    <property type="match status" value="1"/>
</dbReference>
<dbReference type="GO" id="GO:0051213">
    <property type="term" value="F:dioxygenase activity"/>
    <property type="evidence" value="ECO:0007669"/>
    <property type="project" value="UniProtKB-KW"/>
</dbReference>
<dbReference type="PRINTS" id="PR00090">
    <property type="entry name" value="RNGDIOXGNASE"/>
</dbReference>
<dbReference type="PANTHER" id="PTHR43756">
    <property type="entry name" value="CHOLINE MONOOXYGENASE, CHLOROPLASTIC"/>
    <property type="match status" value="1"/>
</dbReference>
<keyword evidence="3" id="KW-0479">Metal-binding</keyword>
<dbReference type="Gene3D" id="2.102.10.10">
    <property type="entry name" value="Rieske [2Fe-2S] iron-sulphur domain"/>
    <property type="match status" value="1"/>
</dbReference>
<keyword evidence="9" id="KW-1185">Reference proteome</keyword>
<evidence type="ECO:0000256" key="1">
    <source>
        <dbReference type="ARBA" id="ARBA00001962"/>
    </source>
</evidence>
<dbReference type="SUPFAM" id="SSF50022">
    <property type="entry name" value="ISP domain"/>
    <property type="match status" value="1"/>
</dbReference>
<feature type="domain" description="Rieske" evidence="7">
    <location>
        <begin position="31"/>
        <end position="141"/>
    </location>
</feature>
<proteinExistence type="predicted"/>
<reference evidence="8 9" key="1">
    <citation type="submission" date="2023-04" db="EMBL/GenBank/DDBJ databases">
        <title>Complete genome sequence of Alisedimentitalea scapharcae.</title>
        <authorList>
            <person name="Rong J.-C."/>
            <person name="Yi M.-L."/>
            <person name="Zhao Q."/>
        </authorList>
    </citation>
    <scope>NUCLEOTIDE SEQUENCE [LARGE SCALE GENOMIC DNA]</scope>
    <source>
        <strain evidence="8 9">KCTC 42119</strain>
    </source>
</reference>
<dbReference type="InterPro" id="IPR036922">
    <property type="entry name" value="Rieske_2Fe-2S_sf"/>
</dbReference>
<dbReference type="PROSITE" id="PS51296">
    <property type="entry name" value="RIESKE"/>
    <property type="match status" value="1"/>
</dbReference>
<gene>
    <name evidence="8" type="ORF">QEZ52_12225</name>
</gene>
<sequence length="388" mass="44289">MTRMYHNLPVSTYTSQEWFDHEQALIFSRSWRFAGLAEDVPEPGQYISVQAGLNNLFIVMGRDRRLRAFHNICRHRGTQLIRAVGKSQKALTCPYHDWTYDLEGNLISVPDETREYPNGIDKSCLGLKPASVDVWRGMLFVHPDPQAPSLAQWFGDVDPYLGPHKPEELAEYTEARNSYEIKANWKIVVENYIDVYHLSHLHANTLHMYDHSQAEYGWEGPHYHFWEPPSEAYGQDLQKNLPTPRVIPEPHRGTWVPMLFPGIGIGASEDSWNLFIITPLGPELTRVENRTKLANVSEWEFSKQAWSSHRFWKDFGGAKYTGEGEADEDDPMASGDFTAEDIYACEQQQKSLHSPYFEVGPAAVGESPVIRHQQAVLDFIAAQEAQTA</sequence>
<evidence type="ECO:0000256" key="5">
    <source>
        <dbReference type="ARBA" id="ARBA00023004"/>
    </source>
</evidence>
<dbReference type="Proteomes" id="UP001623232">
    <property type="component" value="Chromosome"/>
</dbReference>
<keyword evidence="2" id="KW-0001">2Fe-2S</keyword>
<evidence type="ECO:0000313" key="8">
    <source>
        <dbReference type="EMBL" id="WZK87386.1"/>
    </source>
</evidence>
<evidence type="ECO:0000313" key="9">
    <source>
        <dbReference type="Proteomes" id="UP001623232"/>
    </source>
</evidence>
<keyword evidence="8" id="KW-0223">Dioxygenase</keyword>
<organism evidence="8 9">
    <name type="scientific">Aliisedimentitalea scapharcae</name>
    <dbReference type="NCBI Taxonomy" id="1524259"/>
    <lineage>
        <taxon>Bacteria</taxon>
        <taxon>Pseudomonadati</taxon>
        <taxon>Pseudomonadota</taxon>
        <taxon>Alphaproteobacteria</taxon>
        <taxon>Rhodobacterales</taxon>
        <taxon>Roseobacteraceae</taxon>
        <taxon>Aliisedimentitalea</taxon>
    </lineage>
</organism>
<name>A0ABZ2XMU0_9RHOB</name>
<dbReference type="SUPFAM" id="SSF55961">
    <property type="entry name" value="Bet v1-like"/>
    <property type="match status" value="1"/>
</dbReference>
<dbReference type="InterPro" id="IPR001663">
    <property type="entry name" value="Rng_hydr_dOase-A"/>
</dbReference>
<comment type="cofactor">
    <cofactor evidence="1">
        <name>Fe cation</name>
        <dbReference type="ChEBI" id="CHEBI:24875"/>
    </cofactor>
</comment>
<evidence type="ECO:0000259" key="7">
    <source>
        <dbReference type="PROSITE" id="PS51296"/>
    </source>
</evidence>
<evidence type="ECO:0000256" key="3">
    <source>
        <dbReference type="ARBA" id="ARBA00022723"/>
    </source>
</evidence>
<dbReference type="CDD" id="cd00680">
    <property type="entry name" value="RHO_alpha_C"/>
    <property type="match status" value="1"/>
</dbReference>
<dbReference type="RefSeq" id="WP_406644635.1">
    <property type="nucleotide sequence ID" value="NZ_CP123584.1"/>
</dbReference>
<protein>
    <submittedName>
        <fullName evidence="8">Aromatic ring-hydroxylating dioxygenase subunit alpha</fullName>
        <ecNumber evidence="8">1.14.13.-</ecNumber>
    </submittedName>
</protein>
<dbReference type="Pfam" id="PF00848">
    <property type="entry name" value="Ring_hydroxyl_A"/>
    <property type="match status" value="1"/>
</dbReference>
<keyword evidence="4 8" id="KW-0560">Oxidoreductase</keyword>
<dbReference type="PANTHER" id="PTHR43756:SF5">
    <property type="entry name" value="CHOLINE MONOOXYGENASE, CHLOROPLASTIC"/>
    <property type="match status" value="1"/>
</dbReference>
<evidence type="ECO:0000256" key="6">
    <source>
        <dbReference type="ARBA" id="ARBA00023014"/>
    </source>
</evidence>
<keyword evidence="5" id="KW-0408">Iron</keyword>
<dbReference type="InterPro" id="IPR017941">
    <property type="entry name" value="Rieske_2Fe-2S"/>
</dbReference>
<evidence type="ECO:0000256" key="2">
    <source>
        <dbReference type="ARBA" id="ARBA00022714"/>
    </source>
</evidence>
<dbReference type="Gene3D" id="3.90.380.10">
    <property type="entry name" value="Naphthalene 1,2-dioxygenase Alpha Subunit, Chain A, domain 1"/>
    <property type="match status" value="1"/>
</dbReference>
<dbReference type="EC" id="1.14.13.-" evidence="8"/>
<dbReference type="Pfam" id="PF00355">
    <property type="entry name" value="Rieske"/>
    <property type="match status" value="1"/>
</dbReference>